<evidence type="ECO:0000256" key="5">
    <source>
        <dbReference type="ARBA" id="ARBA00022723"/>
    </source>
</evidence>
<evidence type="ECO:0000256" key="10">
    <source>
        <dbReference type="ARBA" id="ARBA00023016"/>
    </source>
</evidence>
<evidence type="ECO:0000256" key="6">
    <source>
        <dbReference type="ARBA" id="ARBA00022741"/>
    </source>
</evidence>
<dbReference type="PANTHER" id="PTHR39573:SF1">
    <property type="entry name" value="STRESS RESPONSE KINASE A"/>
    <property type="match status" value="1"/>
</dbReference>
<keyword evidence="10" id="KW-0346">Stress response</keyword>
<dbReference type="HAMAP" id="MF_01497">
    <property type="entry name" value="SrkA_kinase"/>
    <property type="match status" value="1"/>
</dbReference>
<evidence type="ECO:0000256" key="9">
    <source>
        <dbReference type="ARBA" id="ARBA00022842"/>
    </source>
</evidence>
<dbReference type="GO" id="GO:0046872">
    <property type="term" value="F:metal ion binding"/>
    <property type="evidence" value="ECO:0007669"/>
    <property type="project" value="UniProtKB-KW"/>
</dbReference>
<dbReference type="Pfam" id="PF01636">
    <property type="entry name" value="APH"/>
    <property type="match status" value="1"/>
</dbReference>
<evidence type="ECO:0000313" key="12">
    <source>
        <dbReference type="EMBL" id="SUZ56763.1"/>
    </source>
</evidence>
<protein>
    <recommendedName>
        <fullName evidence="11">Aminoglycoside phosphotransferase domain-containing protein</fullName>
    </recommendedName>
</protein>
<dbReference type="GO" id="GO:0004674">
    <property type="term" value="F:protein serine/threonine kinase activity"/>
    <property type="evidence" value="ECO:0007669"/>
    <property type="project" value="UniProtKB-KW"/>
</dbReference>
<dbReference type="Gene3D" id="3.30.200.70">
    <property type="match status" value="1"/>
</dbReference>
<dbReference type="InterPro" id="IPR032882">
    <property type="entry name" value="SrkA/RdoA"/>
</dbReference>
<evidence type="ECO:0000256" key="4">
    <source>
        <dbReference type="ARBA" id="ARBA00022679"/>
    </source>
</evidence>
<dbReference type="SUPFAM" id="SSF56112">
    <property type="entry name" value="Protein kinase-like (PK-like)"/>
    <property type="match status" value="1"/>
</dbReference>
<organism evidence="12">
    <name type="scientific">marine metagenome</name>
    <dbReference type="NCBI Taxonomy" id="408172"/>
    <lineage>
        <taxon>unclassified sequences</taxon>
        <taxon>metagenomes</taxon>
        <taxon>ecological metagenomes</taxon>
    </lineage>
</organism>
<dbReference type="Gene3D" id="1.20.1270.170">
    <property type="match status" value="1"/>
</dbReference>
<dbReference type="InterPro" id="IPR002575">
    <property type="entry name" value="Aminoglycoside_PTrfase"/>
</dbReference>
<dbReference type="NCBIfam" id="NF008738">
    <property type="entry name" value="PRK11768.1"/>
    <property type="match status" value="1"/>
</dbReference>
<evidence type="ECO:0000256" key="1">
    <source>
        <dbReference type="ARBA" id="ARBA00022490"/>
    </source>
</evidence>
<evidence type="ECO:0000259" key="11">
    <source>
        <dbReference type="Pfam" id="PF01636"/>
    </source>
</evidence>
<keyword evidence="3" id="KW-0597">Phosphoprotein</keyword>
<dbReference type="InterPro" id="IPR011009">
    <property type="entry name" value="Kinase-like_dom_sf"/>
</dbReference>
<keyword evidence="6" id="KW-0547">Nucleotide-binding</keyword>
<keyword evidence="4" id="KW-0808">Transferase</keyword>
<feature type="domain" description="Aminoglycoside phosphotransferase" evidence="11">
    <location>
        <begin position="57"/>
        <end position="282"/>
    </location>
</feature>
<evidence type="ECO:0000256" key="7">
    <source>
        <dbReference type="ARBA" id="ARBA00022777"/>
    </source>
</evidence>
<reference evidence="12" key="1">
    <citation type="submission" date="2018-05" db="EMBL/GenBank/DDBJ databases">
        <authorList>
            <person name="Lanie J.A."/>
            <person name="Ng W.-L."/>
            <person name="Kazmierczak K.M."/>
            <person name="Andrzejewski T.M."/>
            <person name="Davidsen T.M."/>
            <person name="Wayne K.J."/>
            <person name="Tettelin H."/>
            <person name="Glass J.I."/>
            <person name="Rusch D."/>
            <person name="Podicherti R."/>
            <person name="Tsui H.-C.T."/>
            <person name="Winkler M.E."/>
        </authorList>
    </citation>
    <scope>NUCLEOTIDE SEQUENCE</scope>
</reference>
<dbReference type="AlphaFoldDB" id="A0A381NTF5"/>
<dbReference type="PANTHER" id="PTHR39573">
    <property type="entry name" value="STRESS RESPONSE KINASE A"/>
    <property type="match status" value="1"/>
</dbReference>
<dbReference type="EMBL" id="UINC01000521">
    <property type="protein sequence ID" value="SUZ56763.1"/>
    <property type="molecule type" value="Genomic_DNA"/>
</dbReference>
<dbReference type="GO" id="GO:0005737">
    <property type="term" value="C:cytoplasm"/>
    <property type="evidence" value="ECO:0007669"/>
    <property type="project" value="TreeGrafter"/>
</dbReference>
<evidence type="ECO:0000256" key="8">
    <source>
        <dbReference type="ARBA" id="ARBA00022840"/>
    </source>
</evidence>
<accession>A0A381NTF5</accession>
<gene>
    <name evidence="12" type="ORF">METZ01_LOCUS9617</name>
</gene>
<dbReference type="GO" id="GO:0005524">
    <property type="term" value="F:ATP binding"/>
    <property type="evidence" value="ECO:0007669"/>
    <property type="project" value="UniProtKB-KW"/>
</dbReference>
<dbReference type="Gene3D" id="1.10.510.10">
    <property type="entry name" value="Transferase(Phosphotransferase) domain 1"/>
    <property type="match status" value="1"/>
</dbReference>
<keyword evidence="2" id="KW-0723">Serine/threonine-protein kinase</keyword>
<evidence type="ECO:0000256" key="3">
    <source>
        <dbReference type="ARBA" id="ARBA00022553"/>
    </source>
</evidence>
<name>A0A381NTF5_9ZZZZ</name>
<proteinExistence type="inferred from homology"/>
<sequence>MRLAGDESRSLGIHCRRPMTHGREPRVWLTDTPYEHLNPEMILDAIETLGYRTDGTLTALNSYENRVYQVGVEDDEPIIAKFYRPDRWTDECIREEHDFTQELLDNEIPCVAPLPVDGQTLFRISGAEFRFAIFPRRAGRPPNIEDGDVLAVMGRAVARIHSMGGAKPFAHRPSLTSQRLGHESRAFLLSSNFIPAELVDAYESITDHLLHRIDAVFENHTAGIRIHGDCHLGNLLWRYDAPNFVDFDDTQTGPPIQDLWMLLSGNREEQESTLSNLLDAYSMFCSFDSQTIALIEPLRTLRMIHHAAWIGRRWNDPAFPIAFPWFNEIKYWSEHVLSLREQLAILEEPPLSV</sequence>
<evidence type="ECO:0000256" key="2">
    <source>
        <dbReference type="ARBA" id="ARBA00022527"/>
    </source>
</evidence>
<keyword evidence="1" id="KW-0963">Cytoplasm</keyword>
<keyword evidence="8" id="KW-0067">ATP-binding</keyword>
<keyword evidence="9" id="KW-0460">Magnesium</keyword>
<keyword evidence="7" id="KW-0418">Kinase</keyword>
<keyword evidence="5" id="KW-0479">Metal-binding</keyword>